<protein>
    <submittedName>
        <fullName evidence="1">Transcription factor</fullName>
    </submittedName>
</protein>
<reference evidence="1 2" key="1">
    <citation type="submission" date="2020-08" db="EMBL/GenBank/DDBJ databases">
        <title>Clostridia isolated from Swiss meat.</title>
        <authorList>
            <person name="Wambui J."/>
            <person name="Stevens M.J.A."/>
            <person name="Stephan R."/>
        </authorList>
    </citation>
    <scope>NUCLEOTIDE SEQUENCE [LARGE SCALE GENOMIC DNA]</scope>
    <source>
        <strain evidence="1 2">CM001</strain>
    </source>
</reference>
<dbReference type="AlphaFoldDB" id="A0A7X0SHA2"/>
<accession>A0A7X0SHA2</accession>
<gene>
    <name evidence="1" type="ORF">H7E68_16635</name>
</gene>
<evidence type="ECO:0000313" key="1">
    <source>
        <dbReference type="EMBL" id="MBB6716333.1"/>
    </source>
</evidence>
<evidence type="ECO:0000313" key="2">
    <source>
        <dbReference type="Proteomes" id="UP000585258"/>
    </source>
</evidence>
<dbReference type="RefSeq" id="WP_185165382.1">
    <property type="nucleotide sequence ID" value="NZ_JACKWY010000013.1"/>
</dbReference>
<name>A0A7X0SHA2_9CLOT</name>
<dbReference type="EMBL" id="JACKWY010000013">
    <property type="protein sequence ID" value="MBB6716333.1"/>
    <property type="molecule type" value="Genomic_DNA"/>
</dbReference>
<organism evidence="1 2">
    <name type="scientific">Clostridium gasigenes</name>
    <dbReference type="NCBI Taxonomy" id="94869"/>
    <lineage>
        <taxon>Bacteria</taxon>
        <taxon>Bacillati</taxon>
        <taxon>Bacillota</taxon>
        <taxon>Clostridia</taxon>
        <taxon>Eubacteriales</taxon>
        <taxon>Clostridiaceae</taxon>
        <taxon>Clostridium</taxon>
    </lineage>
</organism>
<sequence length="105" mass="12108">MPGDLNTIDLKPKLISRKNLADRWEISVQTVIVYEAEGIITRVPSLPTPRYKIAEIEKIEGIEENPLSPIERRRLEKENKDLRDQLSFVNKLISNISLQCTSYSK</sequence>
<proteinExistence type="predicted"/>
<dbReference type="Proteomes" id="UP000585258">
    <property type="component" value="Unassembled WGS sequence"/>
</dbReference>
<comment type="caution">
    <text evidence="1">The sequence shown here is derived from an EMBL/GenBank/DDBJ whole genome shotgun (WGS) entry which is preliminary data.</text>
</comment>